<name>A0A1L5FE72_CLOKL</name>
<evidence type="ECO:0000313" key="1">
    <source>
        <dbReference type="EMBL" id="APM41322.1"/>
    </source>
</evidence>
<proteinExistence type="predicted"/>
<gene>
    <name evidence="1" type="ORF">BS101_17945</name>
</gene>
<accession>A0A1L5FE72</accession>
<protein>
    <submittedName>
        <fullName evidence="1">Uncharacterized protein</fullName>
    </submittedName>
</protein>
<dbReference type="Proteomes" id="UP000184604">
    <property type="component" value="Chromosome"/>
</dbReference>
<evidence type="ECO:0000313" key="2">
    <source>
        <dbReference type="Proteomes" id="UP000184604"/>
    </source>
</evidence>
<dbReference type="AlphaFoldDB" id="A0A1L5FE72"/>
<dbReference type="EMBL" id="CP018335">
    <property type="protein sequence ID" value="APM41322.1"/>
    <property type="molecule type" value="Genomic_DNA"/>
</dbReference>
<organism evidence="1 2">
    <name type="scientific">Clostridium kluyveri</name>
    <dbReference type="NCBI Taxonomy" id="1534"/>
    <lineage>
        <taxon>Bacteria</taxon>
        <taxon>Bacillati</taxon>
        <taxon>Bacillota</taxon>
        <taxon>Clostridia</taxon>
        <taxon>Eubacteriales</taxon>
        <taxon>Clostridiaceae</taxon>
        <taxon>Clostridium</taxon>
    </lineage>
</organism>
<sequence length="187" mass="21648">MEKVRSDQTIYAQLLESGKTYEQMNEEERKNAYYIITVWNDLEQSFKEKYQSQKDALEKDRAEFFAAQEVKIAAKQAEENKASYDTGITYEQLARTPNDFKNKKAKFSGKVIQVVEDEKENDLRLAVDGNYDNILYIGYDPNITSTRILENDYVTVRGISLGIYSYESTMGAKISIPSMWVEQIEIN</sequence>
<reference evidence="1 2" key="1">
    <citation type="submission" date="2016-12" db="EMBL/GenBank/DDBJ databases">
        <title>Complete genome sequence of Clostridium kluyveri JZZ isolated from the pit mud of a Chinese flavor liquor-making factory.</title>
        <authorList>
            <person name="Wang Y."/>
        </authorList>
    </citation>
    <scope>NUCLEOTIDE SEQUENCE [LARGE SCALE GENOMIC DNA]</scope>
    <source>
        <strain evidence="1 2">JZZ</strain>
    </source>
</reference>